<evidence type="ECO:0000256" key="1">
    <source>
        <dbReference type="SAM" id="MobiDB-lite"/>
    </source>
</evidence>
<reference evidence="2" key="1">
    <citation type="submission" date="2015-10" db="EMBL/GenBank/DDBJ databases">
        <authorList>
            <person name="Regsiter A."/>
            <person name="william w."/>
        </authorList>
    </citation>
    <scope>NUCLEOTIDE SEQUENCE</scope>
    <source>
        <strain evidence="2">Montdore</strain>
    </source>
</reference>
<dbReference type="AlphaFoldDB" id="A0A292PQQ4"/>
<feature type="compositionally biased region" description="Basic residues" evidence="1">
    <location>
        <begin position="102"/>
        <end position="163"/>
    </location>
</feature>
<feature type="compositionally biased region" description="Basic residues" evidence="1">
    <location>
        <begin position="63"/>
        <end position="88"/>
    </location>
</feature>
<proteinExistence type="predicted"/>
<keyword evidence="3" id="KW-1185">Reference proteome</keyword>
<dbReference type="PANTHER" id="PTHR40132">
    <property type="entry name" value="PRE-MRNA-SPLICING FACTOR 38B"/>
    <property type="match status" value="1"/>
</dbReference>
<gene>
    <name evidence="2" type="ORF">GSTUAT00007105001</name>
</gene>
<feature type="non-terminal residue" evidence="2">
    <location>
        <position position="1"/>
    </location>
</feature>
<dbReference type="Proteomes" id="UP001412239">
    <property type="component" value="Unassembled WGS sequence"/>
</dbReference>
<evidence type="ECO:0000313" key="2">
    <source>
        <dbReference type="EMBL" id="CUS08820.1"/>
    </source>
</evidence>
<organism evidence="2 3">
    <name type="scientific">Tuber aestivum</name>
    <name type="common">summer truffle</name>
    <dbReference type="NCBI Taxonomy" id="59557"/>
    <lineage>
        <taxon>Eukaryota</taxon>
        <taxon>Fungi</taxon>
        <taxon>Dikarya</taxon>
        <taxon>Ascomycota</taxon>
        <taxon>Pezizomycotina</taxon>
        <taxon>Pezizomycetes</taxon>
        <taxon>Pezizales</taxon>
        <taxon>Tuberaceae</taxon>
        <taxon>Tuber</taxon>
    </lineage>
</organism>
<evidence type="ECO:0000313" key="3">
    <source>
        <dbReference type="Proteomes" id="UP001412239"/>
    </source>
</evidence>
<feature type="region of interest" description="Disordered" evidence="1">
    <location>
        <begin position="58"/>
        <end position="229"/>
    </location>
</feature>
<dbReference type="EMBL" id="LN891112">
    <property type="protein sequence ID" value="CUS08820.1"/>
    <property type="molecule type" value="Genomic_DNA"/>
</dbReference>
<protein>
    <submittedName>
        <fullName evidence="2">Uncharacterized protein</fullName>
    </submittedName>
</protein>
<accession>A0A292PQQ4</accession>
<sequence>MESPAPDFTDRYIAQLLERDAAEQSSRFSRVSRACAPKPNTRFLRNIVREVDSHNAALLAREQRRRSRSRSRTRSRSRSRSRRRRRRRREEEREDREDRHSSARVRRHRHRHHRRPRSHSRSHSRSRSRSRSRSPSPHRHHRHRSHHRRRHRRRRNSSSRTRHISSTPAPGESREELIGPQPPPPPARGRGGTTTTDGQNPMDAHFASSYDPTQDSLFHPPSNLPSDDEWDTALEAYRDRQRLKSLHAERLRVAGFGEEIIRTWEKSKAGGEEDIEGIKWGVRGGVREWDRGK</sequence>
<name>A0A292PQQ4_9PEZI</name>
<dbReference type="PANTHER" id="PTHR40132:SF1">
    <property type="entry name" value="PRE-MRNA-SPLICING FACTOR 38B"/>
    <property type="match status" value="1"/>
</dbReference>